<evidence type="ECO:0000313" key="2">
    <source>
        <dbReference type="Proteomes" id="UP001057474"/>
    </source>
</evidence>
<accession>A0ABY4YBP4</accession>
<dbReference type="PANTHER" id="PTHR36849">
    <property type="entry name" value="CYTOPLASMIC PROTEIN-RELATED"/>
    <property type="match status" value="1"/>
</dbReference>
<dbReference type="Pfam" id="PF22752">
    <property type="entry name" value="DUF488-N3i"/>
    <property type="match status" value="1"/>
</dbReference>
<reference evidence="1" key="1">
    <citation type="submission" date="2021-03" db="EMBL/GenBank/DDBJ databases">
        <title>Legionella lytica PCM 2298.</title>
        <authorList>
            <person name="Koper P."/>
        </authorList>
    </citation>
    <scope>NUCLEOTIDE SEQUENCE</scope>
    <source>
        <strain evidence="1">PCM 2298</strain>
    </source>
</reference>
<evidence type="ECO:0000313" key="1">
    <source>
        <dbReference type="EMBL" id="USQ14798.1"/>
    </source>
</evidence>
<dbReference type="EMBL" id="CP071527">
    <property type="protein sequence ID" value="USQ14798.1"/>
    <property type="molecule type" value="Genomic_DNA"/>
</dbReference>
<keyword evidence="2" id="KW-1185">Reference proteome</keyword>
<dbReference type="Proteomes" id="UP001057474">
    <property type="component" value="Chromosome"/>
</dbReference>
<dbReference type="InterPro" id="IPR052552">
    <property type="entry name" value="YeaO-like"/>
</dbReference>
<name>A0ABY4YBP4_9GAMM</name>
<proteinExistence type="predicted"/>
<dbReference type="RefSeq" id="WP_252581600.1">
    <property type="nucleotide sequence ID" value="NZ_CP071527.1"/>
</dbReference>
<dbReference type="PANTHER" id="PTHR36849:SF1">
    <property type="entry name" value="CYTOPLASMIC PROTEIN"/>
    <property type="match status" value="1"/>
</dbReference>
<organism evidence="1 2">
    <name type="scientific">Legionella lytica</name>
    <dbReference type="NCBI Taxonomy" id="96232"/>
    <lineage>
        <taxon>Bacteria</taxon>
        <taxon>Pseudomonadati</taxon>
        <taxon>Pseudomonadota</taxon>
        <taxon>Gammaproteobacteria</taxon>
        <taxon>Legionellales</taxon>
        <taxon>Legionellaceae</taxon>
        <taxon>Legionella</taxon>
    </lineage>
</organism>
<protein>
    <submittedName>
        <fullName evidence="1">DUF488 domain-containing protein</fullName>
    </submittedName>
</protein>
<sequence>MATIEIKRIYDAPDKADGFRILIDRLWPRGIKKVDAALDLWLKEMAPSNTLRKWFNHDAEKWPEFQKRYAKELEDKQDLIDLIKEKAKAQTVTLLFGSKEREHNNAVALLNIIHHHTGNKNTCT</sequence>
<gene>
    <name evidence="1" type="ORF">J2N86_05715</name>
</gene>